<feature type="transmembrane region" description="Helical" evidence="1">
    <location>
        <begin position="108"/>
        <end position="128"/>
    </location>
</feature>
<dbReference type="PIRSF" id="PIRSF030218">
    <property type="entry name" value="Mannosyltr_MA4085_prd"/>
    <property type="match status" value="1"/>
</dbReference>
<dbReference type="GO" id="GO:0016757">
    <property type="term" value="F:glycosyltransferase activity"/>
    <property type="evidence" value="ECO:0007669"/>
    <property type="project" value="UniProtKB-KW"/>
</dbReference>
<name>A0A0F7PFY2_9EURY</name>
<proteinExistence type="predicted"/>
<feature type="transmembrane region" description="Helical" evidence="1">
    <location>
        <begin position="178"/>
        <end position="196"/>
    </location>
</feature>
<dbReference type="PATRIC" id="fig|1604004.4.peg.2089"/>
<feature type="transmembrane region" description="Helical" evidence="1">
    <location>
        <begin position="134"/>
        <end position="151"/>
    </location>
</feature>
<keyword evidence="1" id="KW-1133">Transmembrane helix</keyword>
<dbReference type="NCBIfam" id="TIGR03663">
    <property type="entry name" value="flippase activity-associated protein Agl23"/>
    <property type="match status" value="1"/>
</dbReference>
<feature type="transmembrane region" description="Helical" evidence="1">
    <location>
        <begin position="391"/>
        <end position="412"/>
    </location>
</feature>
<dbReference type="Pfam" id="PF13231">
    <property type="entry name" value="PMT_2"/>
    <property type="match status" value="1"/>
</dbReference>
<dbReference type="HOGENOM" id="CLU_488026_0_0_2"/>
<feature type="transmembrane region" description="Helical" evidence="1">
    <location>
        <begin position="350"/>
        <end position="371"/>
    </location>
</feature>
<feature type="transmembrane region" description="Helical" evidence="1">
    <location>
        <begin position="220"/>
        <end position="243"/>
    </location>
</feature>
<keyword evidence="3" id="KW-0328">Glycosyltransferase</keyword>
<evidence type="ECO:0000313" key="3">
    <source>
        <dbReference type="EMBL" id="AKH98459.1"/>
    </source>
</evidence>
<feature type="domain" description="Glycosyltransferase RgtA/B/C/D-like" evidence="2">
    <location>
        <begin position="61"/>
        <end position="200"/>
    </location>
</feature>
<dbReference type="Proteomes" id="UP000069906">
    <property type="component" value="Chromosome"/>
</dbReference>
<dbReference type="InterPro" id="IPR016950">
    <property type="entry name" value="Manno-Trfase_MA4085_prd"/>
</dbReference>
<dbReference type="AlphaFoldDB" id="A0A0F7PFY2"/>
<organism evidence="3 4">
    <name type="scientific">Halanaeroarchaeum sulfurireducens</name>
    <dbReference type="NCBI Taxonomy" id="1604004"/>
    <lineage>
        <taxon>Archaea</taxon>
        <taxon>Methanobacteriati</taxon>
        <taxon>Methanobacteriota</taxon>
        <taxon>Stenosarchaea group</taxon>
        <taxon>Halobacteria</taxon>
        <taxon>Halobacteriales</taxon>
        <taxon>Halobacteriaceae</taxon>
        <taxon>Halanaeroarchaeum</taxon>
    </lineage>
</organism>
<feature type="transmembrane region" description="Helical" evidence="1">
    <location>
        <begin position="326"/>
        <end position="344"/>
    </location>
</feature>
<evidence type="ECO:0000313" key="4">
    <source>
        <dbReference type="Proteomes" id="UP000069906"/>
    </source>
</evidence>
<dbReference type="PANTHER" id="PTHR41710">
    <property type="entry name" value="GLYCOSYL TRANSFERASE, FAMILY 39"/>
    <property type="match status" value="1"/>
</dbReference>
<dbReference type="EMBL" id="CP008874">
    <property type="protein sequence ID" value="AKH98459.1"/>
    <property type="molecule type" value="Genomic_DNA"/>
</dbReference>
<evidence type="ECO:0000259" key="2">
    <source>
        <dbReference type="Pfam" id="PF13231"/>
    </source>
</evidence>
<dbReference type="RefSeq" id="WP_050049122.1">
    <property type="nucleotide sequence ID" value="NZ_CP008874.1"/>
</dbReference>
<dbReference type="InterPro" id="IPR019962">
    <property type="entry name" value="CHP03663"/>
</dbReference>
<keyword evidence="1" id="KW-0812">Transmembrane</keyword>
<dbReference type="GeneID" id="25160145"/>
<dbReference type="KEGG" id="hsu:HLASF_1992"/>
<feature type="transmembrane region" description="Helical" evidence="1">
    <location>
        <begin position="81"/>
        <end position="101"/>
    </location>
</feature>
<keyword evidence="4" id="KW-1185">Reference proteome</keyword>
<protein>
    <submittedName>
        <fullName evidence="3">Membrane-bound mannosyltransferase</fullName>
    </submittedName>
</protein>
<reference evidence="3 4" key="1">
    <citation type="journal article" date="2015" name="ISME J.">
        <title>Elemental sulfur and acetate can support life of a novel strictly anaerobic haloarchaeon.</title>
        <authorList>
            <person name="Sorokin D.Y."/>
            <person name="Kublanov I.V."/>
            <person name="Gavrilov S.N."/>
            <person name="Rojo D."/>
            <person name="Roman P."/>
            <person name="Golyshin P.N."/>
            <person name="Slepak V.Z."/>
            <person name="Smedile F."/>
            <person name="Ferrer M."/>
            <person name="Messina E."/>
            <person name="La Cono V."/>
            <person name="Yakimov M.M."/>
        </authorList>
    </citation>
    <scope>NUCLEOTIDE SEQUENCE [LARGE SCALE GENOMIC DNA]</scope>
    <source>
        <strain evidence="3 4">HSR2</strain>
    </source>
</reference>
<dbReference type="InterPro" id="IPR038731">
    <property type="entry name" value="RgtA/B/C-like"/>
</dbReference>
<dbReference type="OrthoDB" id="313515at2157"/>
<feature type="transmembrane region" description="Helical" evidence="1">
    <location>
        <begin position="290"/>
        <end position="314"/>
    </location>
</feature>
<dbReference type="PANTHER" id="PTHR41710:SF2">
    <property type="entry name" value="GLYCOSYL TRANSFERASE FAMILY 39_83 DOMAIN-CONTAINING PROTEIN"/>
    <property type="match status" value="1"/>
</dbReference>
<keyword evidence="3" id="KW-0808">Transferase</keyword>
<gene>
    <name evidence="3" type="ORF">HLASF_1992</name>
</gene>
<evidence type="ECO:0000256" key="1">
    <source>
        <dbReference type="SAM" id="Phobius"/>
    </source>
</evidence>
<accession>A0A0F7PFY2</accession>
<sequence length="558" mass="61010">MGRFRRLRRLPVALSLVAAVALVARLVRLGARVAHQDEARVAHWTLHYVAVDAWQYRPIIHGPFLPHVNGVVFNALGPSDFTARLVVGVVGGLFPLVAWLFRSRLRDAEVLALAFLLAFNPVLVYYSRFMRNDVLLAAFAVTALGLFVRAIDTGKARYLLLGAPVFGLAATTKENVLLYPIAWLGALLLVGDYRLLAARHRAVAPLTVVKRTLRDVIRGLWRWKVPIVVGAVELVVVFVAFYAPKPDLYQALANPTQLPAVLEAATVGTGEEFLDLWGGTRMQEHSTIEFLGHLIAVVLIGGATTVAFSILGFLGNRYGEDGSRPLVAFAFYWGAASLVGYAIVSDIKAGWTAVHVLVPLAIPAAVGIAWVHRRLRAGIASGDRRTAAIAALLLVLAVTTPVGVAVSTSYVAPQSADNPLVQYAQPAGDMKPTLREIESISERNEGVDVMFYGEEFYAADEADGEATLDIESGGHDGWFERLPLPWYFAQYDATVSSTKSPAHLDESQPPVVIAKEKHADEVATRLDGYRRVTHQGYLYDRPLVFFLEPEPDALNRPR</sequence>
<keyword evidence="1" id="KW-0472">Membrane</keyword>